<keyword evidence="1" id="KW-0472">Membrane</keyword>
<feature type="transmembrane region" description="Helical" evidence="1">
    <location>
        <begin position="66"/>
        <end position="91"/>
    </location>
</feature>
<dbReference type="AlphaFoldDB" id="A0A075FGH5"/>
<reference evidence="2" key="1">
    <citation type="journal article" date="2014" name="Genome Biol. Evol.">
        <title>Pangenome evidence for extensive interdomain horizontal transfer affecting lineage core and shell genes in uncultured planktonic thaumarchaeota and euryarchaeota.</title>
        <authorList>
            <person name="Deschamps P."/>
            <person name="Zivanovic Y."/>
            <person name="Moreira D."/>
            <person name="Rodriguez-Valera F."/>
            <person name="Lopez-Garcia P."/>
        </authorList>
    </citation>
    <scope>NUCLEOTIDE SEQUENCE</scope>
</reference>
<dbReference type="EMBL" id="KF900309">
    <property type="protein sequence ID" value="AIE90420.1"/>
    <property type="molecule type" value="Genomic_DNA"/>
</dbReference>
<feature type="transmembrane region" description="Helical" evidence="1">
    <location>
        <begin position="97"/>
        <end position="122"/>
    </location>
</feature>
<evidence type="ECO:0000313" key="2">
    <source>
        <dbReference type="EMBL" id="AIE90420.1"/>
    </source>
</evidence>
<proteinExistence type="predicted"/>
<sequence length="149" mass="16598">MKEDIVMDLLRQVQAGEVSVDDARAALEGAALTREQVEAAVDHGVFNEPEPGTVVRASMSPHGDSILILLFALWGVLWTLFWAGALAYGLLKNWDQQLLSFSLGMVMLTLILMGIVYLKYVLPDVVIVKHRGGKYITPNDPDKWKQYEV</sequence>
<keyword evidence="1" id="KW-0812">Transmembrane</keyword>
<keyword evidence="1" id="KW-1133">Transmembrane helix</keyword>
<protein>
    <submittedName>
        <fullName evidence="2">Uncharacterized protein</fullName>
    </submittedName>
</protein>
<evidence type="ECO:0000256" key="1">
    <source>
        <dbReference type="SAM" id="Phobius"/>
    </source>
</evidence>
<name>A0A075FGH5_9EURY</name>
<accession>A0A075FGH5</accession>
<organism evidence="2">
    <name type="scientific">uncultured marine group II/III euryarchaeote AD1000_03_F11</name>
    <dbReference type="NCBI Taxonomy" id="1457703"/>
    <lineage>
        <taxon>Archaea</taxon>
        <taxon>Methanobacteriati</taxon>
        <taxon>Methanobacteriota</taxon>
        <taxon>environmental samples</taxon>
    </lineage>
</organism>